<feature type="compositionally biased region" description="Polar residues" evidence="8">
    <location>
        <begin position="1271"/>
        <end position="1282"/>
    </location>
</feature>
<feature type="domain" description="TFIIS central" evidence="10">
    <location>
        <begin position="552"/>
        <end position="697"/>
    </location>
</feature>
<dbReference type="InterPro" id="IPR012921">
    <property type="entry name" value="SPOC_C"/>
</dbReference>
<comment type="function">
    <text evidence="1">Negative regulator of transcription elongation.</text>
</comment>
<name>A0A9N8V3V0_9GLOM</name>
<dbReference type="PROSITE" id="PS01359">
    <property type="entry name" value="ZF_PHD_1"/>
    <property type="match status" value="1"/>
</dbReference>
<dbReference type="InterPro" id="IPR011011">
    <property type="entry name" value="Znf_FYVE_PHD"/>
</dbReference>
<evidence type="ECO:0000313" key="12">
    <source>
        <dbReference type="Proteomes" id="UP000789831"/>
    </source>
</evidence>
<feature type="compositionally biased region" description="Polar residues" evidence="8">
    <location>
        <begin position="1415"/>
        <end position="1426"/>
    </location>
</feature>
<feature type="compositionally biased region" description="Pro residues" evidence="8">
    <location>
        <begin position="1331"/>
        <end position="1341"/>
    </location>
</feature>
<feature type="compositionally biased region" description="Polar residues" evidence="8">
    <location>
        <begin position="530"/>
        <end position="549"/>
    </location>
</feature>
<dbReference type="InterPro" id="IPR019786">
    <property type="entry name" value="Zinc_finger_PHD-type_CS"/>
</dbReference>
<feature type="compositionally biased region" description="Polar residues" evidence="8">
    <location>
        <begin position="876"/>
        <end position="903"/>
    </location>
</feature>
<feature type="compositionally biased region" description="Low complexity" evidence="8">
    <location>
        <begin position="511"/>
        <end position="527"/>
    </location>
</feature>
<feature type="compositionally biased region" description="Low complexity" evidence="8">
    <location>
        <begin position="1475"/>
        <end position="1509"/>
    </location>
</feature>
<feature type="compositionally biased region" description="Low complexity" evidence="8">
    <location>
        <begin position="186"/>
        <end position="209"/>
    </location>
</feature>
<proteinExistence type="inferred from homology"/>
<feature type="region of interest" description="Disordered" evidence="8">
    <location>
        <begin position="836"/>
        <end position="909"/>
    </location>
</feature>
<feature type="region of interest" description="Disordered" evidence="8">
    <location>
        <begin position="575"/>
        <end position="596"/>
    </location>
</feature>
<reference evidence="11" key="1">
    <citation type="submission" date="2021-06" db="EMBL/GenBank/DDBJ databases">
        <authorList>
            <person name="Kallberg Y."/>
            <person name="Tangrot J."/>
            <person name="Rosling A."/>
        </authorList>
    </citation>
    <scope>NUCLEOTIDE SEQUENCE</scope>
    <source>
        <strain evidence="11">MT106</strain>
    </source>
</reference>
<feature type="compositionally biased region" description="Low complexity" evidence="8">
    <location>
        <begin position="710"/>
        <end position="719"/>
    </location>
</feature>
<comment type="similarity">
    <text evidence="2">Belongs to the BYE1 family.</text>
</comment>
<dbReference type="GO" id="GO:0001139">
    <property type="term" value="F:RNA polymerase II complex recruiting activity"/>
    <property type="evidence" value="ECO:0007669"/>
    <property type="project" value="TreeGrafter"/>
</dbReference>
<feature type="region of interest" description="Disordered" evidence="8">
    <location>
        <begin position="452"/>
        <end position="549"/>
    </location>
</feature>
<evidence type="ECO:0000256" key="7">
    <source>
        <dbReference type="PROSITE-ProRule" id="PRU00146"/>
    </source>
</evidence>
<dbReference type="OrthoDB" id="419537at2759"/>
<dbReference type="GO" id="GO:0006368">
    <property type="term" value="P:transcription elongation by RNA polymerase II"/>
    <property type="evidence" value="ECO:0007669"/>
    <property type="project" value="TreeGrafter"/>
</dbReference>
<evidence type="ECO:0000256" key="4">
    <source>
        <dbReference type="ARBA" id="ARBA00022723"/>
    </source>
</evidence>
<dbReference type="GO" id="GO:0000977">
    <property type="term" value="F:RNA polymerase II transcription regulatory region sequence-specific DNA binding"/>
    <property type="evidence" value="ECO:0007669"/>
    <property type="project" value="TreeGrafter"/>
</dbReference>
<protein>
    <recommendedName>
        <fullName evidence="3">Transcription factor BYE1</fullName>
    </recommendedName>
</protein>
<gene>
    <name evidence="11" type="ORF">AGERDE_LOCUS745</name>
</gene>
<dbReference type="Pfam" id="PF07744">
    <property type="entry name" value="SPOC"/>
    <property type="match status" value="1"/>
</dbReference>
<evidence type="ECO:0000256" key="5">
    <source>
        <dbReference type="ARBA" id="ARBA00022771"/>
    </source>
</evidence>
<dbReference type="InterPro" id="IPR019787">
    <property type="entry name" value="Znf_PHD-finger"/>
</dbReference>
<dbReference type="GO" id="GO:0031564">
    <property type="term" value="P:transcription antitermination"/>
    <property type="evidence" value="ECO:0007669"/>
    <property type="project" value="TreeGrafter"/>
</dbReference>
<keyword evidence="4" id="KW-0479">Metal-binding</keyword>
<dbReference type="Pfam" id="PF00628">
    <property type="entry name" value="PHD"/>
    <property type="match status" value="1"/>
</dbReference>
<feature type="compositionally biased region" description="Low complexity" evidence="8">
    <location>
        <begin position="745"/>
        <end position="760"/>
    </location>
</feature>
<dbReference type="PROSITE" id="PS51321">
    <property type="entry name" value="TFIIS_CENTRAL"/>
    <property type="match status" value="1"/>
</dbReference>
<feature type="region of interest" description="Disordered" evidence="8">
    <location>
        <begin position="710"/>
        <end position="760"/>
    </location>
</feature>
<dbReference type="CDD" id="cd21538">
    <property type="entry name" value="SPOC_TFIIS"/>
    <property type="match status" value="1"/>
</dbReference>
<dbReference type="Gene3D" id="3.30.40.10">
    <property type="entry name" value="Zinc/RING finger domain, C3HC4 (zinc finger)"/>
    <property type="match status" value="1"/>
</dbReference>
<dbReference type="SUPFAM" id="SSF57903">
    <property type="entry name" value="FYVE/PHD zinc finger"/>
    <property type="match status" value="1"/>
</dbReference>
<evidence type="ECO:0000256" key="6">
    <source>
        <dbReference type="ARBA" id="ARBA00022833"/>
    </source>
</evidence>
<dbReference type="GO" id="GO:0005634">
    <property type="term" value="C:nucleus"/>
    <property type="evidence" value="ECO:0007669"/>
    <property type="project" value="TreeGrafter"/>
</dbReference>
<accession>A0A9N8V3V0</accession>
<dbReference type="SMART" id="SM00249">
    <property type="entry name" value="PHD"/>
    <property type="match status" value="1"/>
</dbReference>
<feature type="compositionally biased region" description="Pro residues" evidence="8">
    <location>
        <begin position="1373"/>
        <end position="1382"/>
    </location>
</feature>
<feature type="region of interest" description="Disordered" evidence="8">
    <location>
        <begin position="1209"/>
        <end position="1524"/>
    </location>
</feature>
<dbReference type="SUPFAM" id="SSF46942">
    <property type="entry name" value="Elongation factor TFIIS domain 2"/>
    <property type="match status" value="1"/>
</dbReference>
<evidence type="ECO:0000256" key="2">
    <source>
        <dbReference type="ARBA" id="ARBA00011050"/>
    </source>
</evidence>
<dbReference type="Proteomes" id="UP000789831">
    <property type="component" value="Unassembled WGS sequence"/>
</dbReference>
<feature type="compositionally biased region" description="Low complexity" evidence="8">
    <location>
        <begin position="483"/>
        <end position="497"/>
    </location>
</feature>
<dbReference type="SMART" id="SM00510">
    <property type="entry name" value="TFS2M"/>
    <property type="match status" value="1"/>
</dbReference>
<evidence type="ECO:0000256" key="3">
    <source>
        <dbReference type="ARBA" id="ARBA00021616"/>
    </source>
</evidence>
<feature type="compositionally biased region" description="Basic and acidic residues" evidence="8">
    <location>
        <begin position="804"/>
        <end position="814"/>
    </location>
</feature>
<evidence type="ECO:0000256" key="8">
    <source>
        <dbReference type="SAM" id="MobiDB-lite"/>
    </source>
</evidence>
<keyword evidence="5 7" id="KW-0863">Zinc-finger</keyword>
<keyword evidence="6" id="KW-0862">Zinc</keyword>
<feature type="compositionally biased region" description="Low complexity" evidence="8">
    <location>
        <begin position="452"/>
        <end position="473"/>
    </location>
</feature>
<dbReference type="PANTHER" id="PTHR11477">
    <property type="entry name" value="TRANSCRIPTION FACTOR S-II ZINC FINGER DOMAIN-CONTAINING PROTEIN"/>
    <property type="match status" value="1"/>
</dbReference>
<evidence type="ECO:0000313" key="11">
    <source>
        <dbReference type="EMBL" id="CAG8437156.1"/>
    </source>
</evidence>
<dbReference type="InterPro" id="IPR036575">
    <property type="entry name" value="TFIIS_cen_dom_sf"/>
</dbReference>
<evidence type="ECO:0000259" key="9">
    <source>
        <dbReference type="PROSITE" id="PS50016"/>
    </source>
</evidence>
<dbReference type="InterPro" id="IPR003618">
    <property type="entry name" value="TFIIS_cen_dom"/>
</dbReference>
<dbReference type="GO" id="GO:0006362">
    <property type="term" value="P:transcription elongation by RNA polymerase I"/>
    <property type="evidence" value="ECO:0007669"/>
    <property type="project" value="TreeGrafter"/>
</dbReference>
<organism evidence="11 12">
    <name type="scientific">Ambispora gerdemannii</name>
    <dbReference type="NCBI Taxonomy" id="144530"/>
    <lineage>
        <taxon>Eukaryota</taxon>
        <taxon>Fungi</taxon>
        <taxon>Fungi incertae sedis</taxon>
        <taxon>Mucoromycota</taxon>
        <taxon>Glomeromycotina</taxon>
        <taxon>Glomeromycetes</taxon>
        <taxon>Archaeosporales</taxon>
        <taxon>Ambisporaceae</taxon>
        <taxon>Ambispora</taxon>
    </lineage>
</organism>
<feature type="compositionally biased region" description="Low complexity" evidence="8">
    <location>
        <begin position="1229"/>
        <end position="1270"/>
    </location>
</feature>
<keyword evidence="12" id="KW-1185">Reference proteome</keyword>
<feature type="domain" description="PHD-type" evidence="9">
    <location>
        <begin position="264"/>
        <end position="314"/>
    </location>
</feature>
<feature type="compositionally biased region" description="Low complexity" evidence="8">
    <location>
        <begin position="1295"/>
        <end position="1309"/>
    </location>
</feature>
<feature type="compositionally biased region" description="Low complexity" evidence="8">
    <location>
        <begin position="1394"/>
        <end position="1407"/>
    </location>
</feature>
<sequence length="1524" mass="167214">METSELSNYINIGEMGEGDEVELQEHQHQQQEGTEETQALPMSYINQNMAIDNDGSSIQVNDGDGNVVDESNYVGLNFFGDAFSDASTLATSFHHNMGQVEDDWANSAFDSSGGQVSKEPTKSVLINPEIANSQFLIDPLLTAENGVAPLQSQLSISGSNSNNTMVNSAQQQLMQRNSDGINDNTSNSSPQPQDSHQQQQQQLQLNSKSGHQYGTRFANKRTTFFSPHTQQPLYQHQLNDEVSSQLKIDATSPKRKTAQKKDEKVYCICRKPDDHRVMIQCDSCKEWFHIACVNLSKAEAEVIEKYFCPTCDEIRNGGGVGIGGRQSKNLELQISPYENSDTAADDAQMPLVVVGKKAKSIDPKALIMYDEKEKVMTKSKKAMKQCLFPDCHNTAREIDGYCSDECAVKDADNVLLRLATSGNIKNNNHYNRNLDAIIPNLHSKSATSASLSSTMTATTTSSSAPTASPSNSSIEKTRLVLKSPTPIRPSSARPSISLKISGQDTTGGGATYSAHSTPTTSPTTPVTKRLSWNSPTKSAKIPRTSSNTNDRIRQTSVKNFSEIFTQIFNDLYEKGELPREEKNDDDIRKEQEPPEVQAEKLATRIEKAMFDQFATKVKGVPAHCEQPYKSKLRSLLTNLKDKKNDLLRMRIINGEIPPEKLVLMSSEDLANPELKSLAEQVRRESIHKSVLLASADEPRIKKTHKGDIMIISRSSSPSIEQRNEEDNVGGTSTRGKGHDVTRSIISPTTASSLSGSSSAITTSSTSISAISSASASKPDSSLDDLLARISNNTRRTSAELLSHQNEKQPDDSKNSADSSSVNVVMDFDTFNAQSAANKKSSYDAWDPSSNDDVLMGNNTNNEDDGDNDETMVDNFALTNSPTALSPISRNGVSTPMDLSSPIPSDTPPYVPSPTLLPASLSKPTIVNSAPTTTSISTNVVQEKKLSKNPVWNGKIIYQGVAKFSAKAIQIAARTLEPRFWEDLLAPQITIEGRIRIEEASKYLSQQGCSNTKDVAIIQISSSDEDANNEKLQLERKQENKEQFDILFEYFHSRKRYGVVGQRYAAVKDMYLVPLTPADEIPEFVQILDYDEVPEKRDTNILLGVIVIIKSPSSKRKHPNANSSSINNTAAITVNTSTSHPSAKNLSSSTASITTVNNNNNIPIGTNTSNTAAAASPSSSNFLQPSAAAGIPKDLLQSLFAHAGIPANNMGNSGVPPSPHTAAHLHQHIPQHPQHQYYQLPPSAIPPQSISQSTPPQSSQQQQPTQPIMSTLPQNYPSNYQNITPPSQTGPPPSTTPSSATSSTPATASSLYPSGQGTPPPPFHNPYNYYPPVHPSQPPNSNAPPQHHGYIPPLNNTPGELQPPPSQVPGYPTQQPPPYPMQPPAQHEIRPQWDQPQSLIPPQQQQQQHWEHQPPISDNTGIISGNRQPLPPQQWEMDKSRPSPQWGENRRGHSNKSPPQNDHHHRSYKPYNKSSPNRPGWKGNNNRPNNNGQEWDGTNNNEEQLQNTNNPSEQRLNRGGRRRWD</sequence>
<feature type="compositionally biased region" description="Acidic residues" evidence="8">
    <location>
        <begin position="861"/>
        <end position="871"/>
    </location>
</feature>
<feature type="region of interest" description="Disordered" evidence="8">
    <location>
        <begin position="799"/>
        <end position="818"/>
    </location>
</feature>
<dbReference type="GO" id="GO:0008270">
    <property type="term" value="F:zinc ion binding"/>
    <property type="evidence" value="ECO:0007669"/>
    <property type="project" value="UniProtKB-KW"/>
</dbReference>
<dbReference type="GO" id="GO:0031440">
    <property type="term" value="P:regulation of mRNA 3'-end processing"/>
    <property type="evidence" value="ECO:0007669"/>
    <property type="project" value="TreeGrafter"/>
</dbReference>
<evidence type="ECO:0000259" key="10">
    <source>
        <dbReference type="PROSITE" id="PS51321"/>
    </source>
</evidence>
<feature type="region of interest" description="Disordered" evidence="8">
    <location>
        <begin position="178"/>
        <end position="209"/>
    </location>
</feature>
<dbReference type="PANTHER" id="PTHR11477:SF11">
    <property type="entry name" value="TRANSCRIPTION FACTOR BYE1"/>
    <property type="match status" value="1"/>
</dbReference>
<dbReference type="InterPro" id="IPR013083">
    <property type="entry name" value="Znf_RING/FYVE/PHD"/>
</dbReference>
<comment type="caution">
    <text evidence="11">The sequence shown here is derived from an EMBL/GenBank/DDBJ whole genome shotgun (WGS) entry which is preliminary data.</text>
</comment>
<dbReference type="InterPro" id="IPR001965">
    <property type="entry name" value="Znf_PHD"/>
</dbReference>
<dbReference type="Pfam" id="PF07500">
    <property type="entry name" value="TFIIS_M"/>
    <property type="match status" value="1"/>
</dbReference>
<dbReference type="PROSITE" id="PS50016">
    <property type="entry name" value="ZF_PHD_2"/>
    <property type="match status" value="1"/>
</dbReference>
<dbReference type="Gene3D" id="1.10.472.30">
    <property type="entry name" value="Transcription elongation factor S-II, central domain"/>
    <property type="match status" value="1"/>
</dbReference>
<dbReference type="EMBL" id="CAJVPL010000039">
    <property type="protein sequence ID" value="CAG8437156.1"/>
    <property type="molecule type" value="Genomic_DNA"/>
</dbReference>
<evidence type="ECO:0000256" key="1">
    <source>
        <dbReference type="ARBA" id="ARBA00002311"/>
    </source>
</evidence>